<name>A0A919ECM3_9ACTN</name>
<dbReference type="AlphaFoldDB" id="A0A919ECM3"/>
<evidence type="ECO:0000313" key="2">
    <source>
        <dbReference type="Proteomes" id="UP000638313"/>
    </source>
</evidence>
<proteinExistence type="predicted"/>
<evidence type="ECO:0000313" key="1">
    <source>
        <dbReference type="EMBL" id="GHF50683.1"/>
    </source>
</evidence>
<organism evidence="1 2">
    <name type="scientific">Streptomyces mashuensis</name>
    <dbReference type="NCBI Taxonomy" id="33904"/>
    <lineage>
        <taxon>Bacteria</taxon>
        <taxon>Bacillati</taxon>
        <taxon>Actinomycetota</taxon>
        <taxon>Actinomycetes</taxon>
        <taxon>Kitasatosporales</taxon>
        <taxon>Streptomycetaceae</taxon>
        <taxon>Streptomyces</taxon>
    </lineage>
</organism>
<keyword evidence="2" id="KW-1185">Reference proteome</keyword>
<protein>
    <submittedName>
        <fullName evidence="1">Uncharacterized protein</fullName>
    </submittedName>
</protein>
<reference evidence="1" key="2">
    <citation type="submission" date="2020-09" db="EMBL/GenBank/DDBJ databases">
        <authorList>
            <person name="Sun Q."/>
            <person name="Ohkuma M."/>
        </authorList>
    </citation>
    <scope>NUCLEOTIDE SEQUENCE</scope>
    <source>
        <strain evidence="1">JCM 4059</strain>
    </source>
</reference>
<reference evidence="1" key="1">
    <citation type="journal article" date="2014" name="Int. J. Syst. Evol. Microbiol.">
        <title>Complete genome sequence of Corynebacterium casei LMG S-19264T (=DSM 44701T), isolated from a smear-ripened cheese.</title>
        <authorList>
            <consortium name="US DOE Joint Genome Institute (JGI-PGF)"/>
            <person name="Walter F."/>
            <person name="Albersmeier A."/>
            <person name="Kalinowski J."/>
            <person name="Ruckert C."/>
        </authorList>
    </citation>
    <scope>NUCLEOTIDE SEQUENCE</scope>
    <source>
        <strain evidence="1">JCM 4059</strain>
    </source>
</reference>
<sequence>MTATPEQRAALRRIREVRSKRPANGEESEAFAAWREAFADALRDVSQVLPHAVDRRQALSESEAARAEADHIRRRLLNRDSGEAGR</sequence>
<dbReference type="Proteomes" id="UP000638313">
    <property type="component" value="Unassembled WGS sequence"/>
</dbReference>
<accession>A0A919ECM3</accession>
<comment type="caution">
    <text evidence="1">The sequence shown here is derived from an EMBL/GenBank/DDBJ whole genome shotgun (WGS) entry which is preliminary data.</text>
</comment>
<dbReference type="EMBL" id="BNBD01000006">
    <property type="protein sequence ID" value="GHF50683.1"/>
    <property type="molecule type" value="Genomic_DNA"/>
</dbReference>
<gene>
    <name evidence="1" type="ORF">GCM10010218_35290</name>
</gene>